<gene>
    <name evidence="1" type="ORF">RFEPED_1076</name>
</gene>
<proteinExistence type="predicted"/>
<comment type="caution">
    <text evidence="1">The sequence shown here is derived from an EMBL/GenBank/DDBJ whole genome shotgun (WGS) entry which is preliminary data.</text>
</comment>
<reference evidence="1 2" key="1">
    <citation type="submission" date="2015-01" db="EMBL/GenBank/DDBJ databases">
        <title>Genome Sequencing of Rickettsiales.</title>
        <authorList>
            <person name="Daugherty S.C."/>
            <person name="Su Q."/>
            <person name="Abolude K."/>
            <person name="Beier-Sexton M."/>
            <person name="Carlyon J.A."/>
            <person name="Carter R."/>
            <person name="Day N.P."/>
            <person name="Dumler S.J."/>
            <person name="Dyachenko V."/>
            <person name="Godinez A."/>
            <person name="Kurtti T.J."/>
            <person name="Lichay M."/>
            <person name="Mullins K.E."/>
            <person name="Ott S."/>
            <person name="Pappas-Brown V."/>
            <person name="Paris D.H."/>
            <person name="Patel P."/>
            <person name="Richards A.L."/>
            <person name="Sadzewicz L."/>
            <person name="Sears K."/>
            <person name="Seidman D."/>
            <person name="Sengamalay N."/>
            <person name="Stenos J."/>
            <person name="Tallon L.J."/>
            <person name="Vincent G."/>
            <person name="Fraser C.M."/>
            <person name="Munderloh U."/>
            <person name="Dunning-Hotopp J.C."/>
        </authorList>
    </citation>
    <scope>NUCLEOTIDE SEQUENCE [LARGE SCALE GENOMIC DNA]</scope>
    <source>
        <strain evidence="1 2">Pedreira</strain>
    </source>
</reference>
<evidence type="ECO:0000313" key="2">
    <source>
        <dbReference type="Proteomes" id="UP000033475"/>
    </source>
</evidence>
<dbReference type="AlphaFoldDB" id="A0A0F3MVU9"/>
<evidence type="ECO:0000313" key="1">
    <source>
        <dbReference type="EMBL" id="KJV58684.1"/>
    </source>
</evidence>
<accession>A0A0F3MVU9</accession>
<protein>
    <submittedName>
        <fullName evidence="1">Uncharacterized protein</fullName>
    </submittedName>
</protein>
<dbReference type="EMBL" id="LANQ01000001">
    <property type="protein sequence ID" value="KJV58684.1"/>
    <property type="molecule type" value="Genomic_DNA"/>
</dbReference>
<name>A0A0F3MVU9_RICFI</name>
<dbReference type="Proteomes" id="UP000033475">
    <property type="component" value="Unassembled WGS sequence"/>
</dbReference>
<organism evidence="1 2">
    <name type="scientific">Rickettsia felis str. Pedreira</name>
    <dbReference type="NCBI Taxonomy" id="1359196"/>
    <lineage>
        <taxon>Bacteria</taxon>
        <taxon>Pseudomonadati</taxon>
        <taxon>Pseudomonadota</taxon>
        <taxon>Alphaproteobacteria</taxon>
        <taxon>Rickettsiales</taxon>
        <taxon>Rickettsiaceae</taxon>
        <taxon>Rickettsieae</taxon>
        <taxon>Rickettsia</taxon>
        <taxon>spotted fever group</taxon>
    </lineage>
</organism>
<dbReference type="PATRIC" id="fig|1359196.3.peg.1041"/>
<sequence>MREETASFDEAISGYLTRLPRSFTFARNDDMSKIYKFLHKKIDLLRIIEYIV</sequence>